<dbReference type="RefSeq" id="WP_108174321.1">
    <property type="nucleotide sequence ID" value="NZ_PZZL01000001.1"/>
</dbReference>
<evidence type="ECO:0000256" key="1">
    <source>
        <dbReference type="SAM" id="MobiDB-lite"/>
    </source>
</evidence>
<dbReference type="EMBL" id="PZZL01000001">
    <property type="protein sequence ID" value="PTM61884.1"/>
    <property type="molecule type" value="Genomic_DNA"/>
</dbReference>
<dbReference type="Proteomes" id="UP000241808">
    <property type="component" value="Unassembled WGS sequence"/>
</dbReference>
<gene>
    <name evidence="2" type="ORF">C8P69_101556</name>
</gene>
<feature type="compositionally biased region" description="Basic and acidic residues" evidence="1">
    <location>
        <begin position="69"/>
        <end position="83"/>
    </location>
</feature>
<feature type="region of interest" description="Disordered" evidence="1">
    <location>
        <begin position="69"/>
        <end position="94"/>
    </location>
</feature>
<proteinExistence type="predicted"/>
<keyword evidence="3" id="KW-1185">Reference proteome</keyword>
<dbReference type="OrthoDB" id="7605594at2"/>
<reference evidence="2 3" key="1">
    <citation type="submission" date="2018-04" db="EMBL/GenBank/DDBJ databases">
        <title>Genomic Encyclopedia of Archaeal and Bacterial Type Strains, Phase II (KMG-II): from individual species to whole genera.</title>
        <authorList>
            <person name="Goeker M."/>
        </authorList>
    </citation>
    <scope>NUCLEOTIDE SEQUENCE [LARGE SCALE GENOMIC DNA]</scope>
    <source>
        <strain evidence="2 3">DSM 25521</strain>
    </source>
</reference>
<dbReference type="AlphaFoldDB" id="A0A2T4ZIU9"/>
<evidence type="ECO:0000313" key="2">
    <source>
        <dbReference type="EMBL" id="PTM61884.1"/>
    </source>
</evidence>
<protein>
    <submittedName>
        <fullName evidence="2">Uncharacterized protein</fullName>
    </submittedName>
</protein>
<organism evidence="2 3">
    <name type="scientific">Phreatobacter oligotrophus</name>
    <dbReference type="NCBI Taxonomy" id="1122261"/>
    <lineage>
        <taxon>Bacteria</taxon>
        <taxon>Pseudomonadati</taxon>
        <taxon>Pseudomonadota</taxon>
        <taxon>Alphaproteobacteria</taxon>
        <taxon>Hyphomicrobiales</taxon>
        <taxon>Phreatobacteraceae</taxon>
        <taxon>Phreatobacter</taxon>
    </lineage>
</organism>
<accession>A0A2T4ZIU9</accession>
<evidence type="ECO:0000313" key="3">
    <source>
        <dbReference type="Proteomes" id="UP000241808"/>
    </source>
</evidence>
<comment type="caution">
    <text evidence="2">The sequence shown here is derived from an EMBL/GenBank/DDBJ whole genome shotgun (WGS) entry which is preliminary data.</text>
</comment>
<sequence>MTPRVTDHAVLQFLARVHGFDVDGCRQRIEEICAKAVRAGASGVTHEGHHFVIKGDAVITVLPRGARPEHGDRALIRRPERPRPISQLLADEMD</sequence>
<name>A0A2T4ZIU9_9HYPH</name>